<dbReference type="OrthoDB" id="8288190at2"/>
<dbReference type="Pfam" id="PF01757">
    <property type="entry name" value="Acyl_transf_3"/>
    <property type="match status" value="1"/>
</dbReference>
<dbReference type="GO" id="GO:0016747">
    <property type="term" value="F:acyltransferase activity, transferring groups other than amino-acyl groups"/>
    <property type="evidence" value="ECO:0007669"/>
    <property type="project" value="InterPro"/>
</dbReference>
<keyword evidence="4" id="KW-1185">Reference proteome</keyword>
<feature type="transmembrane region" description="Helical" evidence="1">
    <location>
        <begin position="239"/>
        <end position="257"/>
    </location>
</feature>
<feature type="domain" description="Acyltransferase 3" evidence="2">
    <location>
        <begin position="6"/>
        <end position="351"/>
    </location>
</feature>
<dbReference type="STRING" id="207340.APZ41_000835"/>
<feature type="transmembrane region" description="Helical" evidence="1">
    <location>
        <begin position="49"/>
        <end position="71"/>
    </location>
</feature>
<gene>
    <name evidence="3" type="ORF">APZ41_000835</name>
</gene>
<evidence type="ECO:0000313" key="3">
    <source>
        <dbReference type="EMBL" id="ONH85153.1"/>
    </source>
</evidence>
<accession>A0A1S8D9V0</accession>
<feature type="transmembrane region" description="Helical" evidence="1">
    <location>
        <begin position="333"/>
        <end position="350"/>
    </location>
</feature>
<evidence type="ECO:0000256" key="1">
    <source>
        <dbReference type="SAM" id="Phobius"/>
    </source>
</evidence>
<feature type="transmembrane region" description="Helical" evidence="1">
    <location>
        <begin position="207"/>
        <end position="227"/>
    </location>
</feature>
<feature type="transmembrane region" description="Helical" evidence="1">
    <location>
        <begin position="306"/>
        <end position="327"/>
    </location>
</feature>
<protein>
    <recommendedName>
        <fullName evidence="2">Acyltransferase 3 domain-containing protein</fullName>
    </recommendedName>
</protein>
<dbReference type="InterPro" id="IPR050623">
    <property type="entry name" value="Glucan_succinyl_AcylTrfase"/>
</dbReference>
<keyword evidence="1" id="KW-0472">Membrane</keyword>
<evidence type="ECO:0000313" key="4">
    <source>
        <dbReference type="Proteomes" id="UP000054844"/>
    </source>
</evidence>
<feature type="transmembrane region" description="Helical" evidence="1">
    <location>
        <begin position="91"/>
        <end position="111"/>
    </location>
</feature>
<name>A0A1S8D9V0_9PROT</name>
<comment type="caution">
    <text evidence="3">The sequence shown here is derived from an EMBL/GenBank/DDBJ whole genome shotgun (WGS) entry which is preliminary data.</text>
</comment>
<organism evidence="3 4">
    <name type="scientific">Roseomonas mucosa</name>
    <dbReference type="NCBI Taxonomy" id="207340"/>
    <lineage>
        <taxon>Bacteria</taxon>
        <taxon>Pseudomonadati</taxon>
        <taxon>Pseudomonadota</taxon>
        <taxon>Alphaproteobacteria</taxon>
        <taxon>Acetobacterales</taxon>
        <taxon>Roseomonadaceae</taxon>
        <taxon>Roseomonas</taxon>
    </lineage>
</organism>
<feature type="transmembrane region" description="Helical" evidence="1">
    <location>
        <begin position="263"/>
        <end position="285"/>
    </location>
</feature>
<keyword evidence="1" id="KW-1133">Transmembrane helix</keyword>
<evidence type="ECO:0000259" key="2">
    <source>
        <dbReference type="Pfam" id="PF01757"/>
    </source>
</evidence>
<dbReference type="InterPro" id="IPR002656">
    <property type="entry name" value="Acyl_transf_3_dom"/>
</dbReference>
<feature type="transmembrane region" description="Helical" evidence="1">
    <location>
        <begin position="131"/>
        <end position="154"/>
    </location>
</feature>
<dbReference type="PANTHER" id="PTHR36927:SF1">
    <property type="entry name" value="MDO-LIKE PROTEIN"/>
    <property type="match status" value="1"/>
</dbReference>
<reference evidence="3" key="1">
    <citation type="submission" date="2016-12" db="EMBL/GenBank/DDBJ databases">
        <title>Draft genome sequence of Roseomonas mucosa strain AU37, isolated from a peripheral intravenous catheter.</title>
        <authorList>
            <person name="Choudhury M.A."/>
            <person name="Sidjabat H.E."/>
            <person name="Wailan A.M."/>
            <person name="Zhang L."/>
            <person name="Marsh N.M."/>
            <person name="Rickard C.M."/>
            <person name="Davies M."/>
            <person name="Mcmillan D.J."/>
        </authorList>
    </citation>
    <scope>NUCLEOTIDE SEQUENCE [LARGE SCALE GENOMIC DNA]</scope>
    <source>
        <strain evidence="3">AU37</strain>
    </source>
</reference>
<dbReference type="AlphaFoldDB" id="A0A1S8D9V0"/>
<dbReference type="RefSeq" id="WP_058390403.1">
    <property type="nucleotide sequence ID" value="NZ_CP034924.1"/>
</dbReference>
<dbReference type="EMBL" id="LLWF02000001">
    <property type="protein sequence ID" value="ONH85153.1"/>
    <property type="molecule type" value="Genomic_DNA"/>
</dbReference>
<sequence length="399" mass="43853">MNQRLYYMDFCRAFLMLLGIPYRAGQVFGPDPWVVNPATTSVLLGHVNDIIHAFRMPAFFLLAGFFSLLVIRKSGLVAWLKARLARLGLPLLVSILLLNIPAMYVASVALHPAEGVAPSFLAQLTSPGGHWLGHLWFLLDLLLMCGLLAALLPLRRLAPAPLERMAGRVLSSDLLLVALMVVWRLGLKTLDERLLGGHLEQAFGGTVNLRELLLYFPFFLMGTWLLARPEAFDRFTHPGWSTLLLFAAGLGLLLLQRHVEQGVVTQVSGVLLFALMGLTGTRLLLAVARRLVHTGHPAVNELVRSAFTIYLFHYLVVMLVAEGSIRLGLDMPLLGWVIAVAAGLGVSYLIHRFVIGRSRWLLWLFNGIPLSRTRPGLAGKVAPRTVPPGSVLSPSPRIG</sequence>
<dbReference type="Proteomes" id="UP000054844">
    <property type="component" value="Unassembled WGS sequence"/>
</dbReference>
<proteinExistence type="predicted"/>
<feature type="transmembrane region" description="Helical" evidence="1">
    <location>
        <begin position="166"/>
        <end position="187"/>
    </location>
</feature>
<dbReference type="PANTHER" id="PTHR36927">
    <property type="entry name" value="BLR4337 PROTEIN"/>
    <property type="match status" value="1"/>
</dbReference>
<keyword evidence="1" id="KW-0812">Transmembrane</keyword>